<keyword evidence="4 8" id="KW-0418">Kinase</keyword>
<dbReference type="InterPro" id="IPR003660">
    <property type="entry name" value="HAMP_dom"/>
</dbReference>
<dbReference type="Pfam" id="PF00672">
    <property type="entry name" value="HAMP"/>
    <property type="match status" value="1"/>
</dbReference>
<evidence type="ECO:0000256" key="4">
    <source>
        <dbReference type="ARBA" id="ARBA00022777"/>
    </source>
</evidence>
<feature type="coiled-coil region" evidence="5">
    <location>
        <begin position="264"/>
        <end position="298"/>
    </location>
</feature>
<feature type="domain" description="HAMP" evidence="7">
    <location>
        <begin position="208"/>
        <end position="261"/>
    </location>
</feature>
<dbReference type="RefSeq" id="WP_212693439.1">
    <property type="nucleotide sequence ID" value="NZ_CAJXUH010000017.1"/>
</dbReference>
<protein>
    <submittedName>
        <fullName evidence="8">Histidine kinase</fullName>
    </submittedName>
</protein>
<dbReference type="GO" id="GO:0000155">
    <property type="term" value="F:phosphorelay sensor kinase activity"/>
    <property type="evidence" value="ECO:0007669"/>
    <property type="project" value="InterPro"/>
</dbReference>
<organism evidence="8 9">
    <name type="scientific">Vallitalea guaymasensis</name>
    <dbReference type="NCBI Taxonomy" id="1185412"/>
    <lineage>
        <taxon>Bacteria</taxon>
        <taxon>Bacillati</taxon>
        <taxon>Bacillota</taxon>
        <taxon>Clostridia</taxon>
        <taxon>Lachnospirales</taxon>
        <taxon>Vallitaleaceae</taxon>
        <taxon>Vallitalea</taxon>
    </lineage>
</organism>
<dbReference type="KEGG" id="vgu:HYG85_10535"/>
<dbReference type="Pfam" id="PF06580">
    <property type="entry name" value="His_kinase"/>
    <property type="match status" value="1"/>
</dbReference>
<evidence type="ECO:0000259" key="7">
    <source>
        <dbReference type="PROSITE" id="PS50885"/>
    </source>
</evidence>
<dbReference type="AlphaFoldDB" id="A0A8J8MAW8"/>
<dbReference type="Gene3D" id="3.30.565.10">
    <property type="entry name" value="Histidine kinase-like ATPase, C-terminal domain"/>
    <property type="match status" value="1"/>
</dbReference>
<dbReference type="InterPro" id="IPR050640">
    <property type="entry name" value="Bact_2-comp_sensor_kinase"/>
</dbReference>
<name>A0A8J8MAW8_9FIRM</name>
<feature type="transmembrane region" description="Helical" evidence="6">
    <location>
        <begin position="20"/>
        <end position="39"/>
    </location>
</feature>
<dbReference type="EMBL" id="CP058561">
    <property type="protein sequence ID" value="QUH29340.1"/>
    <property type="molecule type" value="Genomic_DNA"/>
</dbReference>
<dbReference type="InterPro" id="IPR003594">
    <property type="entry name" value="HATPase_dom"/>
</dbReference>
<evidence type="ECO:0000313" key="8">
    <source>
        <dbReference type="EMBL" id="QUH29340.1"/>
    </source>
</evidence>
<evidence type="ECO:0000256" key="2">
    <source>
        <dbReference type="ARBA" id="ARBA00022553"/>
    </source>
</evidence>
<dbReference type="Pfam" id="PF02518">
    <property type="entry name" value="HATPase_c"/>
    <property type="match status" value="1"/>
</dbReference>
<dbReference type="Proteomes" id="UP000677305">
    <property type="component" value="Chromosome"/>
</dbReference>
<keyword evidence="6" id="KW-1133">Transmembrane helix</keyword>
<gene>
    <name evidence="8" type="ORF">HYG85_10535</name>
</gene>
<keyword evidence="2" id="KW-0597">Phosphoprotein</keyword>
<dbReference type="SUPFAM" id="SSF55874">
    <property type="entry name" value="ATPase domain of HSP90 chaperone/DNA topoisomerase II/histidine kinase"/>
    <property type="match status" value="1"/>
</dbReference>
<feature type="transmembrane region" description="Helical" evidence="6">
    <location>
        <begin position="187"/>
        <end position="206"/>
    </location>
</feature>
<dbReference type="InterPro" id="IPR036890">
    <property type="entry name" value="HATPase_C_sf"/>
</dbReference>
<keyword evidence="5" id="KW-0175">Coiled coil</keyword>
<evidence type="ECO:0000256" key="1">
    <source>
        <dbReference type="ARBA" id="ARBA00004370"/>
    </source>
</evidence>
<accession>A0A8J8MAW8</accession>
<comment type="subcellular location">
    <subcellularLocation>
        <location evidence="1">Membrane</location>
    </subcellularLocation>
</comment>
<keyword evidence="9" id="KW-1185">Reference proteome</keyword>
<dbReference type="GO" id="GO:0016020">
    <property type="term" value="C:membrane"/>
    <property type="evidence" value="ECO:0007669"/>
    <property type="project" value="UniProtKB-SubCell"/>
</dbReference>
<keyword evidence="3" id="KW-0808">Transferase</keyword>
<sequence>MRFFDRLLRLNTIRRKMLVYFMITIILISIVSIFTFIMSSKFMQKMESMFVDGVALTELSETVTKVNVNLNNYLSTKHSDSLNNYLRYSDELREKAMDMNKGLSYDNNRLLLKDIAFMIETYLNEADKGIAAKRGRDIDEYLTVYTTTTQLESYIKEYINKVNYNEFNRNTREYLNIKNKLKFLQQINIILILDIIILSILIIYSTTYKMTEPIIKLSHNAEEIAKGNFDIDEVIVSTDDEIKVMAVAFNKMKSNIKEYIKKLRNTAEMEAKLMDQELQNLKMKNLLDNAELQALQSQINPHFLFNTLNAGVQLAMMEGADTTSSFLENMSALFRYNIKKLDNPVTLKEEIENIKSYSELLKVRFGDFIQFEFSVDNSISQIFMPPLILQPLVENACIHGIGDLEEGGIVRIVTRKEKEYGQIIIEDNGVGMKKDDIEKVLKVTSESKILQKAKKGHTTGIGLGNVIHRLHLYFGKEDVIKIISEKGMGTKIVINLPLENKDILSDREEMR</sequence>
<evidence type="ECO:0000256" key="6">
    <source>
        <dbReference type="SAM" id="Phobius"/>
    </source>
</evidence>
<dbReference type="PANTHER" id="PTHR34220">
    <property type="entry name" value="SENSOR HISTIDINE KINASE YPDA"/>
    <property type="match status" value="1"/>
</dbReference>
<evidence type="ECO:0000313" key="9">
    <source>
        <dbReference type="Proteomes" id="UP000677305"/>
    </source>
</evidence>
<dbReference type="PROSITE" id="PS50885">
    <property type="entry name" value="HAMP"/>
    <property type="match status" value="1"/>
</dbReference>
<evidence type="ECO:0000256" key="5">
    <source>
        <dbReference type="SAM" id="Coils"/>
    </source>
</evidence>
<reference evidence="8 9" key="1">
    <citation type="submission" date="2020-07" db="EMBL/GenBank/DDBJ databases">
        <title>Vallitalea guaymasensis genome.</title>
        <authorList>
            <person name="Postec A."/>
        </authorList>
    </citation>
    <scope>NUCLEOTIDE SEQUENCE [LARGE SCALE GENOMIC DNA]</scope>
    <source>
        <strain evidence="8 9">Ra1766G1</strain>
    </source>
</reference>
<keyword evidence="6" id="KW-0472">Membrane</keyword>
<dbReference type="InterPro" id="IPR010559">
    <property type="entry name" value="Sig_transdc_His_kin_internal"/>
</dbReference>
<dbReference type="CDD" id="cd06225">
    <property type="entry name" value="HAMP"/>
    <property type="match status" value="1"/>
</dbReference>
<dbReference type="PANTHER" id="PTHR34220:SF7">
    <property type="entry name" value="SENSOR HISTIDINE KINASE YPDA"/>
    <property type="match status" value="1"/>
</dbReference>
<keyword evidence="6" id="KW-0812">Transmembrane</keyword>
<dbReference type="SMART" id="SM00304">
    <property type="entry name" value="HAMP"/>
    <property type="match status" value="1"/>
</dbReference>
<evidence type="ECO:0000256" key="3">
    <source>
        <dbReference type="ARBA" id="ARBA00022679"/>
    </source>
</evidence>
<dbReference type="SUPFAM" id="SSF158472">
    <property type="entry name" value="HAMP domain-like"/>
    <property type="match status" value="1"/>
</dbReference>
<dbReference type="Gene3D" id="6.10.340.10">
    <property type="match status" value="1"/>
</dbReference>
<proteinExistence type="predicted"/>
<dbReference type="SMART" id="SM00387">
    <property type="entry name" value="HATPase_c"/>
    <property type="match status" value="1"/>
</dbReference>